<dbReference type="SUPFAM" id="SSF69318">
    <property type="entry name" value="Integrin alpha N-terminal domain"/>
    <property type="match status" value="1"/>
</dbReference>
<dbReference type="PANTHER" id="PTHR44103">
    <property type="entry name" value="PROPROTEIN CONVERTASE P"/>
    <property type="match status" value="1"/>
</dbReference>
<dbReference type="PANTHER" id="PTHR44103:SF1">
    <property type="entry name" value="PROPROTEIN CONVERTASE P"/>
    <property type="match status" value="1"/>
</dbReference>
<evidence type="ECO:0000313" key="4">
    <source>
        <dbReference type="EMBL" id="SEL14106.1"/>
    </source>
</evidence>
<dbReference type="EMBL" id="FNZR01000003">
    <property type="protein sequence ID" value="SEL14106.1"/>
    <property type="molecule type" value="Genomic_DNA"/>
</dbReference>
<evidence type="ECO:0000256" key="1">
    <source>
        <dbReference type="ARBA" id="ARBA00022729"/>
    </source>
</evidence>
<dbReference type="InterPro" id="IPR028994">
    <property type="entry name" value="Integrin_alpha_N"/>
</dbReference>
<keyword evidence="2" id="KW-0472">Membrane</keyword>
<keyword evidence="5" id="KW-1185">Reference proteome</keyword>
<dbReference type="Proteomes" id="UP000198916">
    <property type="component" value="Unassembled WGS sequence"/>
</dbReference>
<dbReference type="Gene3D" id="2.130.10.130">
    <property type="entry name" value="Integrin alpha, N-terminal"/>
    <property type="match status" value="1"/>
</dbReference>
<proteinExistence type="predicted"/>
<dbReference type="Pfam" id="PF13517">
    <property type="entry name" value="FG-GAP_3"/>
    <property type="match status" value="1"/>
</dbReference>
<keyword evidence="1" id="KW-0732">Signal</keyword>
<keyword evidence="2" id="KW-1133">Transmembrane helix</keyword>
<organism evidence="4 5">
    <name type="scientific">Parapedobacter koreensis</name>
    <dbReference type="NCBI Taxonomy" id="332977"/>
    <lineage>
        <taxon>Bacteria</taxon>
        <taxon>Pseudomonadati</taxon>
        <taxon>Bacteroidota</taxon>
        <taxon>Sphingobacteriia</taxon>
        <taxon>Sphingobacteriales</taxon>
        <taxon>Sphingobacteriaceae</taxon>
        <taxon>Parapedobacter</taxon>
    </lineage>
</organism>
<keyword evidence="2" id="KW-0812">Transmembrane</keyword>
<feature type="domain" description="Aldos-2-ulose dehydratase beta-propeller" evidence="3">
    <location>
        <begin position="127"/>
        <end position="288"/>
    </location>
</feature>
<name>A0A1H7MRY1_9SPHI</name>
<feature type="transmembrane region" description="Helical" evidence="2">
    <location>
        <begin position="17"/>
        <end position="40"/>
    </location>
</feature>
<evidence type="ECO:0000256" key="2">
    <source>
        <dbReference type="SAM" id="Phobius"/>
    </source>
</evidence>
<dbReference type="AlphaFoldDB" id="A0A1H7MRY1"/>
<dbReference type="InterPro" id="IPR054583">
    <property type="entry name" value="Beta-prop_AUDH"/>
</dbReference>
<accession>A0A1H7MRY1</accession>
<sequence>MFLYPAKLRQQIDAIKFYLCIYSIMFYQSLIAFFGVTSLLGKEPRFAAEIIDDQVSIGHDLAIGDVDGDGKPDILLADKSQLVWYRNGDWKRFIMVDNLTEYDHFCIAARDIDGDGKVEIAVGSESVYYLIRPNDPTQLWTPLVLRHSPAVYRMHWVKVNHSSCQLIVVPLDPGRNGEGQRQAANILAYEKPTDPAMPWQHRVISQPMPKVYHLDVYDYGDREVFYVNGDGGVMGFFFKDGHWVRNTADWLARGRQISEARMGRVASRNAHVFAAIEPFHGNMVTVYTPGLTDSLLVYDKIGRVVLERKMSEGHGLGMADLLDLGRDQIVAGWRKPNKDGHFGIKLYVPFNPYWEAMDVYWIDRGGIACEGLQIADMDGDGKPDIIAFGRSTNNLKIYWNKTE</sequence>
<dbReference type="InterPro" id="IPR013517">
    <property type="entry name" value="FG-GAP"/>
</dbReference>
<dbReference type="STRING" id="332977.SAMN05421740_103628"/>
<gene>
    <name evidence="4" type="ORF">SAMN05421740_103628</name>
</gene>
<evidence type="ECO:0000259" key="3">
    <source>
        <dbReference type="Pfam" id="PF22301"/>
    </source>
</evidence>
<protein>
    <submittedName>
        <fullName evidence="4">Repeat domain-containing protein</fullName>
    </submittedName>
</protein>
<evidence type="ECO:0000313" key="5">
    <source>
        <dbReference type="Proteomes" id="UP000198916"/>
    </source>
</evidence>
<dbReference type="Pfam" id="PF22301">
    <property type="entry name" value="AUDH_beta_propeller"/>
    <property type="match status" value="1"/>
</dbReference>
<reference evidence="5" key="1">
    <citation type="submission" date="2016-10" db="EMBL/GenBank/DDBJ databases">
        <authorList>
            <person name="Varghese N."/>
            <person name="Submissions S."/>
        </authorList>
    </citation>
    <scope>NUCLEOTIDE SEQUENCE [LARGE SCALE GENOMIC DNA]</scope>
    <source>
        <strain evidence="5">Jip14</strain>
    </source>
</reference>